<evidence type="ECO:0000313" key="4">
    <source>
        <dbReference type="Proteomes" id="UP000095280"/>
    </source>
</evidence>
<reference evidence="5" key="1">
    <citation type="submission" date="2016-11" db="UniProtKB">
        <authorList>
            <consortium name="WormBaseParasite"/>
        </authorList>
    </citation>
    <scope>IDENTIFICATION</scope>
</reference>
<dbReference type="GO" id="GO:0031012">
    <property type="term" value="C:extracellular matrix"/>
    <property type="evidence" value="ECO:0007669"/>
    <property type="project" value="TreeGrafter"/>
</dbReference>
<keyword evidence="4" id="KW-1185">Reference proteome</keyword>
<organism evidence="4 5">
    <name type="scientific">Macrostomum lignano</name>
    <dbReference type="NCBI Taxonomy" id="282301"/>
    <lineage>
        <taxon>Eukaryota</taxon>
        <taxon>Metazoa</taxon>
        <taxon>Spiralia</taxon>
        <taxon>Lophotrochozoa</taxon>
        <taxon>Platyhelminthes</taxon>
        <taxon>Rhabditophora</taxon>
        <taxon>Macrostomorpha</taxon>
        <taxon>Macrostomida</taxon>
        <taxon>Macrostomidae</taxon>
        <taxon>Macrostomum</taxon>
    </lineage>
</organism>
<feature type="domain" description="VWFD" evidence="3">
    <location>
        <begin position="260"/>
        <end position="437"/>
    </location>
</feature>
<dbReference type="Proteomes" id="UP000095280">
    <property type="component" value="Unplaced"/>
</dbReference>
<dbReference type="InterPro" id="IPR001846">
    <property type="entry name" value="VWF_type-D"/>
</dbReference>
<accession>A0A1I8F5N1</accession>
<evidence type="ECO:0000313" key="5">
    <source>
        <dbReference type="WBParaSite" id="maker-unitig_21485-snap-gene-0.2-mRNA-1"/>
    </source>
</evidence>
<dbReference type="AlphaFoldDB" id="A0A1I8F5N1"/>
<dbReference type="PANTHER" id="PTHR11339">
    <property type="entry name" value="EXTRACELLULAR MATRIX GLYCOPROTEIN RELATED"/>
    <property type="match status" value="1"/>
</dbReference>
<keyword evidence="2" id="KW-0325">Glycoprotein</keyword>
<dbReference type="PANTHER" id="PTHR11339:SF373">
    <property type="entry name" value="VWFD DOMAIN-CONTAINING PROTEIN"/>
    <property type="match status" value="1"/>
</dbReference>
<keyword evidence="1" id="KW-1015">Disulfide bond</keyword>
<dbReference type="PROSITE" id="PS51233">
    <property type="entry name" value="VWFD"/>
    <property type="match status" value="1"/>
</dbReference>
<name>A0A1I8F5N1_9PLAT</name>
<evidence type="ECO:0000259" key="3">
    <source>
        <dbReference type="PROSITE" id="PS51233"/>
    </source>
</evidence>
<dbReference type="SMART" id="SM00216">
    <property type="entry name" value="VWD"/>
    <property type="match status" value="1"/>
</dbReference>
<dbReference type="WBParaSite" id="maker-unitig_21485-snap-gene-0.2-mRNA-1">
    <property type="protein sequence ID" value="maker-unitig_21485-snap-gene-0.2-mRNA-1"/>
    <property type="gene ID" value="maker-unitig_21485-snap-gene-0.2"/>
</dbReference>
<dbReference type="Pfam" id="PF00094">
    <property type="entry name" value="VWD"/>
    <property type="match status" value="1"/>
</dbReference>
<dbReference type="InterPro" id="IPR050780">
    <property type="entry name" value="Mucin_vWF_Thrombospondin_sf"/>
</dbReference>
<proteinExistence type="predicted"/>
<dbReference type="GO" id="GO:0005615">
    <property type="term" value="C:extracellular space"/>
    <property type="evidence" value="ECO:0007669"/>
    <property type="project" value="TreeGrafter"/>
</dbReference>
<protein>
    <submittedName>
        <fullName evidence="5">VWFD domain-containing protein</fullName>
    </submittedName>
</protein>
<sequence>MIWARYGAHRLHLQLPSKLSQKVQQEIRTAAARSALVTRRGLATGCTGHGRARKVCTRHGAEPWSARHGCLGGTTSESKRPNVGEDDFNTDYHGAEVPEDCKLQEEFKTEKQRMSLLREGEAGPVTCGEDGYRQVKLVSLQARDCKCTRRVRVLRERCSACPRTTVPGKCKSNQQRSPKVPVAVDGFQSVFYEHEKLVNCECQKQVQTRKIRCACPKTRKRVVKHKCVGNKRIYEYLEQPSAQLRLQTRARQRVVKPCPCRCDALGDPHFLMYDGVPLHFQGECKYTLTKLRNPADPCAFDVQVKNEHRGDNKNYTYVRLLDVKIFGRVFRLHQHKRLLVDGKIVSLPYTGPGFRVFYSGPYVQFVATKCRFSAAFDGRYTGYVEVGKQYAGRMVGLCGNCNGKQKDDYVTREGVNVIAKKDNFERTTWLGTASGCRMIRINGGKALARLCRRLSDRRGPFGKCIASGRVPSLALANDCRNDACVNRLKPAALRRAVCEAHKDLAEQCAEPALLACAGGQRPS</sequence>
<evidence type="ECO:0000256" key="1">
    <source>
        <dbReference type="ARBA" id="ARBA00023157"/>
    </source>
</evidence>
<evidence type="ECO:0000256" key="2">
    <source>
        <dbReference type="ARBA" id="ARBA00023180"/>
    </source>
</evidence>